<organism evidence="9 10">
    <name type="scientific">Candidatus Onthovivens merdipullorum</name>
    <dbReference type="NCBI Taxonomy" id="2840889"/>
    <lineage>
        <taxon>Bacteria</taxon>
        <taxon>Bacillati</taxon>
        <taxon>Bacillota</taxon>
        <taxon>Bacilli</taxon>
        <taxon>Bacillales</taxon>
        <taxon>Candidatus Onthovivens</taxon>
    </lineage>
</organism>
<gene>
    <name evidence="9" type="ORF">IAC58_00745</name>
</gene>
<proteinExistence type="inferred from homology"/>
<comment type="caution">
    <text evidence="9">The sequence shown here is derived from an EMBL/GenBank/DDBJ whole genome shotgun (WGS) entry which is preliminary data.</text>
</comment>
<evidence type="ECO:0000256" key="3">
    <source>
        <dbReference type="ARBA" id="ARBA00022475"/>
    </source>
</evidence>
<dbReference type="Gene3D" id="1.10.3720.10">
    <property type="entry name" value="MetI-like"/>
    <property type="match status" value="1"/>
</dbReference>
<dbReference type="InterPro" id="IPR051393">
    <property type="entry name" value="ABC_transporter_permease"/>
</dbReference>
<evidence type="ECO:0000256" key="6">
    <source>
        <dbReference type="ARBA" id="ARBA00023136"/>
    </source>
</evidence>
<dbReference type="Pfam" id="PF00528">
    <property type="entry name" value="BPD_transp_1"/>
    <property type="match status" value="1"/>
</dbReference>
<comment type="similarity">
    <text evidence="7">Belongs to the binding-protein-dependent transport system permease family.</text>
</comment>
<name>A0A9D9DHM4_9BACL</name>
<dbReference type="PANTHER" id="PTHR30193">
    <property type="entry name" value="ABC TRANSPORTER PERMEASE PROTEIN"/>
    <property type="match status" value="1"/>
</dbReference>
<evidence type="ECO:0000256" key="7">
    <source>
        <dbReference type="RuleBase" id="RU363032"/>
    </source>
</evidence>
<keyword evidence="2 7" id="KW-0813">Transport</keyword>
<accession>A0A9D9DHM4</accession>
<evidence type="ECO:0000256" key="1">
    <source>
        <dbReference type="ARBA" id="ARBA00004651"/>
    </source>
</evidence>
<evidence type="ECO:0000256" key="2">
    <source>
        <dbReference type="ARBA" id="ARBA00022448"/>
    </source>
</evidence>
<dbReference type="PANTHER" id="PTHR30193:SF37">
    <property type="entry name" value="INNER MEMBRANE ABC TRANSPORTER PERMEASE PROTEIN YCJO"/>
    <property type="match status" value="1"/>
</dbReference>
<evidence type="ECO:0000313" key="10">
    <source>
        <dbReference type="Proteomes" id="UP000823613"/>
    </source>
</evidence>
<comment type="subcellular location">
    <subcellularLocation>
        <location evidence="1 7">Cell membrane</location>
        <topology evidence="1 7">Multi-pass membrane protein</topology>
    </subcellularLocation>
</comment>
<reference evidence="9" key="2">
    <citation type="journal article" date="2021" name="PeerJ">
        <title>Extensive microbial diversity within the chicken gut microbiome revealed by metagenomics and culture.</title>
        <authorList>
            <person name="Gilroy R."/>
            <person name="Ravi A."/>
            <person name="Getino M."/>
            <person name="Pursley I."/>
            <person name="Horton D.L."/>
            <person name="Alikhan N.F."/>
            <person name="Baker D."/>
            <person name="Gharbi K."/>
            <person name="Hall N."/>
            <person name="Watson M."/>
            <person name="Adriaenssens E.M."/>
            <person name="Foster-Nyarko E."/>
            <person name="Jarju S."/>
            <person name="Secka A."/>
            <person name="Antonio M."/>
            <person name="Oren A."/>
            <person name="Chaudhuri R.R."/>
            <person name="La Ragione R."/>
            <person name="Hildebrand F."/>
            <person name="Pallen M.J."/>
        </authorList>
    </citation>
    <scope>NUCLEOTIDE SEQUENCE</scope>
    <source>
        <strain evidence="9">11159</strain>
    </source>
</reference>
<sequence length="357" mass="40104">MEKEVILEEYSRKRSKAISLFKKYGIVVLFLAPFMICFILFFLYPFFYGIWISLTNFKLEAPGVETWNDFRWYKFLFDKTSQPLLFESFWRAVGHTIIFSIIMIPLAVLVPLFLAILINSKPVGYKVFRCLIYMPSIIPLTAAGSIFTLLFLPEQTSGLLATLFPNFGPKEWFLESMFTFNIGDFTVDVAWAWIPIFLMCFWGGWGSNFIILSAGLQNVPKSLYEAADIDGCSKLKKTLKVTIPGIKGQLVLCLFTTIIGYLGLYGQNYVLVTGGPINPALSSMPGGGKTSTIIYFIQDIVANNTNFKATLYGLGAAASIVFAIIVGIISGIQMYCTRDRKTGNKISEEFKSWKALN</sequence>
<dbReference type="CDD" id="cd06261">
    <property type="entry name" value="TM_PBP2"/>
    <property type="match status" value="1"/>
</dbReference>
<evidence type="ECO:0000256" key="5">
    <source>
        <dbReference type="ARBA" id="ARBA00022989"/>
    </source>
</evidence>
<evidence type="ECO:0000313" key="9">
    <source>
        <dbReference type="EMBL" id="MBO8427077.1"/>
    </source>
</evidence>
<feature type="transmembrane region" description="Helical" evidence="7">
    <location>
        <begin position="130"/>
        <end position="152"/>
    </location>
</feature>
<dbReference type="SUPFAM" id="SSF161098">
    <property type="entry name" value="MetI-like"/>
    <property type="match status" value="1"/>
</dbReference>
<dbReference type="EMBL" id="JADIMY010000013">
    <property type="protein sequence ID" value="MBO8427077.1"/>
    <property type="molecule type" value="Genomic_DNA"/>
</dbReference>
<dbReference type="GO" id="GO:0055085">
    <property type="term" value="P:transmembrane transport"/>
    <property type="evidence" value="ECO:0007669"/>
    <property type="project" value="InterPro"/>
</dbReference>
<dbReference type="InterPro" id="IPR000515">
    <property type="entry name" value="MetI-like"/>
</dbReference>
<dbReference type="InterPro" id="IPR035906">
    <property type="entry name" value="MetI-like_sf"/>
</dbReference>
<keyword evidence="3" id="KW-1003">Cell membrane</keyword>
<feature type="transmembrane region" description="Helical" evidence="7">
    <location>
        <begin position="311"/>
        <end position="332"/>
    </location>
</feature>
<protein>
    <submittedName>
        <fullName evidence="9">Sugar ABC transporter permease</fullName>
    </submittedName>
</protein>
<evidence type="ECO:0000259" key="8">
    <source>
        <dbReference type="PROSITE" id="PS50928"/>
    </source>
</evidence>
<dbReference type="Proteomes" id="UP000823613">
    <property type="component" value="Unassembled WGS sequence"/>
</dbReference>
<feature type="transmembrane region" description="Helical" evidence="7">
    <location>
        <begin position="246"/>
        <end position="264"/>
    </location>
</feature>
<dbReference type="GO" id="GO:0005886">
    <property type="term" value="C:plasma membrane"/>
    <property type="evidence" value="ECO:0007669"/>
    <property type="project" value="UniProtKB-SubCell"/>
</dbReference>
<reference evidence="9" key="1">
    <citation type="submission" date="2020-10" db="EMBL/GenBank/DDBJ databases">
        <authorList>
            <person name="Gilroy R."/>
        </authorList>
    </citation>
    <scope>NUCLEOTIDE SEQUENCE</scope>
    <source>
        <strain evidence="9">11159</strain>
    </source>
</reference>
<dbReference type="PROSITE" id="PS50928">
    <property type="entry name" value="ABC_TM1"/>
    <property type="match status" value="1"/>
</dbReference>
<dbReference type="AlphaFoldDB" id="A0A9D9DHM4"/>
<keyword evidence="6 7" id="KW-0472">Membrane</keyword>
<keyword evidence="4 7" id="KW-0812">Transmembrane</keyword>
<evidence type="ECO:0000256" key="4">
    <source>
        <dbReference type="ARBA" id="ARBA00022692"/>
    </source>
</evidence>
<feature type="transmembrane region" description="Helical" evidence="7">
    <location>
        <begin position="190"/>
        <end position="212"/>
    </location>
</feature>
<keyword evidence="5 7" id="KW-1133">Transmembrane helix</keyword>
<feature type="domain" description="ABC transmembrane type-1" evidence="8">
    <location>
        <begin position="93"/>
        <end position="333"/>
    </location>
</feature>
<feature type="transmembrane region" description="Helical" evidence="7">
    <location>
        <begin position="97"/>
        <end position="118"/>
    </location>
</feature>
<feature type="transmembrane region" description="Helical" evidence="7">
    <location>
        <begin position="21"/>
        <end position="47"/>
    </location>
</feature>